<feature type="chain" id="PRO_5031367368" evidence="1">
    <location>
        <begin position="21"/>
        <end position="135"/>
    </location>
</feature>
<reference evidence="3" key="1">
    <citation type="journal article" date="2020" name="mSystems">
        <title>Genome- and Community-Level Interaction Insights into Carbon Utilization and Element Cycling Functions of Hydrothermarchaeota in Hydrothermal Sediment.</title>
        <authorList>
            <person name="Zhou Z."/>
            <person name="Liu Y."/>
            <person name="Xu W."/>
            <person name="Pan J."/>
            <person name="Luo Z.H."/>
            <person name="Li M."/>
        </authorList>
    </citation>
    <scope>NUCLEOTIDE SEQUENCE [LARGE SCALE GENOMIC DNA]</scope>
    <source>
        <strain evidence="3">SpSt-548</strain>
    </source>
</reference>
<keyword evidence="1" id="KW-0732">Signal</keyword>
<comment type="caution">
    <text evidence="3">The sequence shown here is derived from an EMBL/GenBank/DDBJ whole genome shotgun (WGS) entry which is preliminary data.</text>
</comment>
<protein>
    <submittedName>
        <fullName evidence="3">DUF3887 domain-containing protein</fullName>
    </submittedName>
</protein>
<dbReference type="EMBL" id="DSXI01000476">
    <property type="protein sequence ID" value="HGS05668.1"/>
    <property type="molecule type" value="Genomic_DNA"/>
</dbReference>
<organism evidence="3">
    <name type="scientific">Desulfobacca acetoxidans</name>
    <dbReference type="NCBI Taxonomy" id="60893"/>
    <lineage>
        <taxon>Bacteria</taxon>
        <taxon>Pseudomonadati</taxon>
        <taxon>Thermodesulfobacteriota</taxon>
        <taxon>Desulfobaccia</taxon>
        <taxon>Desulfobaccales</taxon>
        <taxon>Desulfobaccaceae</taxon>
        <taxon>Desulfobacca</taxon>
    </lineage>
</organism>
<sequence length="135" mass="15715">MRRITALILLSLVIPSGVWADFVGTQRQAVQKVAEPILNNLLEGYNKGDYAQYARNFDDTLREAVTEKKFLQVRQELMKKLGEFKNKEYLGFLNQQRYTVVLWKSKFSATEDDILIRLVLSRRPDKVVVVGLYFQ</sequence>
<feature type="domain" description="DUF3887" evidence="2">
    <location>
        <begin position="41"/>
        <end position="111"/>
    </location>
</feature>
<name>A0A7V4LDH3_9BACT</name>
<dbReference type="Pfam" id="PF13026">
    <property type="entry name" value="DUF3887"/>
    <property type="match status" value="1"/>
</dbReference>
<evidence type="ECO:0000313" key="3">
    <source>
        <dbReference type="EMBL" id="HGS05668.1"/>
    </source>
</evidence>
<feature type="signal peptide" evidence="1">
    <location>
        <begin position="1"/>
        <end position="20"/>
    </location>
</feature>
<evidence type="ECO:0000259" key="2">
    <source>
        <dbReference type="Pfam" id="PF13026"/>
    </source>
</evidence>
<dbReference type="AlphaFoldDB" id="A0A7V4LDH3"/>
<evidence type="ECO:0000256" key="1">
    <source>
        <dbReference type="SAM" id="SignalP"/>
    </source>
</evidence>
<gene>
    <name evidence="3" type="ORF">ENT08_08040</name>
</gene>
<dbReference type="InterPro" id="IPR024981">
    <property type="entry name" value="DUF3887"/>
</dbReference>
<proteinExistence type="predicted"/>
<accession>A0A7V4LDH3</accession>
<dbReference type="Gene3D" id="3.10.450.590">
    <property type="match status" value="1"/>
</dbReference>